<dbReference type="AlphaFoldDB" id="A0A2N9HTW4"/>
<reference evidence="1" key="1">
    <citation type="submission" date="2018-02" db="EMBL/GenBank/DDBJ databases">
        <authorList>
            <person name="Cohen D.B."/>
            <person name="Kent A.D."/>
        </authorList>
    </citation>
    <scope>NUCLEOTIDE SEQUENCE</scope>
</reference>
<gene>
    <name evidence="1" type="ORF">FSB_LOCUS43360</name>
</gene>
<organism evidence="1">
    <name type="scientific">Fagus sylvatica</name>
    <name type="common">Beechnut</name>
    <dbReference type="NCBI Taxonomy" id="28930"/>
    <lineage>
        <taxon>Eukaryota</taxon>
        <taxon>Viridiplantae</taxon>
        <taxon>Streptophyta</taxon>
        <taxon>Embryophyta</taxon>
        <taxon>Tracheophyta</taxon>
        <taxon>Spermatophyta</taxon>
        <taxon>Magnoliopsida</taxon>
        <taxon>eudicotyledons</taxon>
        <taxon>Gunneridae</taxon>
        <taxon>Pentapetalae</taxon>
        <taxon>rosids</taxon>
        <taxon>fabids</taxon>
        <taxon>Fagales</taxon>
        <taxon>Fagaceae</taxon>
        <taxon>Fagus</taxon>
    </lineage>
</organism>
<accession>A0A2N9HTW4</accession>
<dbReference type="EMBL" id="OIVN01004112">
    <property type="protein sequence ID" value="SPD15478.1"/>
    <property type="molecule type" value="Genomic_DNA"/>
</dbReference>
<protein>
    <submittedName>
        <fullName evidence="1">Uncharacterized protein</fullName>
    </submittedName>
</protein>
<name>A0A2N9HTW4_FAGSY</name>
<sequence length="71" mass="7864">MNSGSSIGPSKMEVALLSSDIAVPQLFGWNKKIINMTRSAAKKWPLFAVSPTISAPQYCESWEEFVVDEMI</sequence>
<proteinExistence type="predicted"/>
<evidence type="ECO:0000313" key="1">
    <source>
        <dbReference type="EMBL" id="SPD15478.1"/>
    </source>
</evidence>